<keyword evidence="3" id="KW-1185">Reference proteome</keyword>
<name>A0ABR0ZGQ8_HUSHU</name>
<reference evidence="2 3" key="1">
    <citation type="submission" date="2021-05" db="EMBL/GenBank/DDBJ databases">
        <authorList>
            <person name="Zahm M."/>
            <person name="Klopp C."/>
            <person name="Cabau C."/>
            <person name="Kuhl H."/>
            <person name="Suciu R."/>
            <person name="Ciorpac M."/>
            <person name="Holostenco D."/>
            <person name="Gessner J."/>
            <person name="Wuertz S."/>
            <person name="Hohne C."/>
            <person name="Stock M."/>
            <person name="Gislard M."/>
            <person name="Lluch J."/>
            <person name="Milhes M."/>
            <person name="Lampietro C."/>
            <person name="Lopez Roques C."/>
            <person name="Donnadieu C."/>
            <person name="Du K."/>
            <person name="Schartl M."/>
            <person name="Guiguen Y."/>
        </authorList>
    </citation>
    <scope>NUCLEOTIDE SEQUENCE [LARGE SCALE GENOMIC DNA]</scope>
    <source>
        <strain evidence="2">Hh-F2</strain>
        <tissue evidence="2">Blood</tissue>
    </source>
</reference>
<dbReference type="EMBL" id="JAHFZB010000011">
    <property type="protein sequence ID" value="KAK6483993.1"/>
    <property type="molecule type" value="Genomic_DNA"/>
</dbReference>
<evidence type="ECO:0000256" key="1">
    <source>
        <dbReference type="SAM" id="MobiDB-lite"/>
    </source>
</evidence>
<comment type="caution">
    <text evidence="2">The sequence shown here is derived from an EMBL/GenBank/DDBJ whole genome shotgun (WGS) entry which is preliminary data.</text>
</comment>
<sequence length="84" mass="9282">MHPLTFLVWARQIENKKPLLATSKPQAAVNQKGQPVQTRHTVQQKSPNKAQSVEAEAELTALEIPKKRRSTGHVSITSSTVAEK</sequence>
<proteinExistence type="predicted"/>
<evidence type="ECO:0000313" key="3">
    <source>
        <dbReference type="Proteomes" id="UP001369086"/>
    </source>
</evidence>
<evidence type="ECO:0000313" key="2">
    <source>
        <dbReference type="EMBL" id="KAK6483993.1"/>
    </source>
</evidence>
<feature type="compositionally biased region" description="Polar residues" evidence="1">
    <location>
        <begin position="23"/>
        <end position="51"/>
    </location>
</feature>
<protein>
    <submittedName>
        <fullName evidence="2">Uncharacterized protein</fullName>
    </submittedName>
</protein>
<feature type="compositionally biased region" description="Polar residues" evidence="1">
    <location>
        <begin position="72"/>
        <end position="84"/>
    </location>
</feature>
<feature type="region of interest" description="Disordered" evidence="1">
    <location>
        <begin position="21"/>
        <end position="84"/>
    </location>
</feature>
<gene>
    <name evidence="2" type="ORF">HHUSO_G13633</name>
</gene>
<accession>A0ABR0ZGQ8</accession>
<organism evidence="2 3">
    <name type="scientific">Huso huso</name>
    <name type="common">Beluga</name>
    <name type="synonym">Acipenser huso</name>
    <dbReference type="NCBI Taxonomy" id="61971"/>
    <lineage>
        <taxon>Eukaryota</taxon>
        <taxon>Metazoa</taxon>
        <taxon>Chordata</taxon>
        <taxon>Craniata</taxon>
        <taxon>Vertebrata</taxon>
        <taxon>Euteleostomi</taxon>
        <taxon>Actinopterygii</taxon>
        <taxon>Chondrostei</taxon>
        <taxon>Acipenseriformes</taxon>
        <taxon>Acipenseridae</taxon>
        <taxon>Huso</taxon>
    </lineage>
</organism>
<dbReference type="Proteomes" id="UP001369086">
    <property type="component" value="Unassembled WGS sequence"/>
</dbReference>